<comment type="caution">
    <text evidence="4">The sequence shown here is derived from an EMBL/GenBank/DDBJ whole genome shotgun (WGS) entry which is preliminary data.</text>
</comment>
<accession>A0A9P8NUA7</accession>
<dbReference type="GO" id="GO:0008017">
    <property type="term" value="F:microtubule binding"/>
    <property type="evidence" value="ECO:0007669"/>
    <property type="project" value="InterPro"/>
</dbReference>
<protein>
    <submittedName>
        <fullName evidence="4">Uncharacterized protein</fullName>
    </submittedName>
</protein>
<evidence type="ECO:0000256" key="2">
    <source>
        <dbReference type="ARBA" id="ARBA00023054"/>
    </source>
</evidence>
<dbReference type="GO" id="GO:0047496">
    <property type="term" value="P:vesicle transport along microtubule"/>
    <property type="evidence" value="ECO:0007669"/>
    <property type="project" value="TreeGrafter"/>
</dbReference>
<dbReference type="GO" id="GO:0005871">
    <property type="term" value="C:kinesin complex"/>
    <property type="evidence" value="ECO:0007669"/>
    <property type="project" value="TreeGrafter"/>
</dbReference>
<keyword evidence="5" id="KW-1185">Reference proteome</keyword>
<dbReference type="PANTHER" id="PTHR10921:SF1">
    <property type="entry name" value="NUCLEAR DISTRIBUTION PROTEIN NUDE HOMOLOG"/>
    <property type="match status" value="1"/>
</dbReference>
<dbReference type="GO" id="GO:0007059">
    <property type="term" value="P:chromosome segregation"/>
    <property type="evidence" value="ECO:0007669"/>
    <property type="project" value="TreeGrafter"/>
</dbReference>
<evidence type="ECO:0000256" key="3">
    <source>
        <dbReference type="SAM" id="Coils"/>
    </source>
</evidence>
<dbReference type="AlphaFoldDB" id="A0A9P8NUA7"/>
<evidence type="ECO:0000256" key="1">
    <source>
        <dbReference type="ARBA" id="ARBA00007429"/>
    </source>
</evidence>
<sequence>METYDDLDRDELLQRLVSLEKEFNAYIGESKELEEFLEGEVERLTKQAQTLEEANKRLQDQLDAASAQNIELTRQIGVLDDEKRAHVSQLNEKVRALEKRLIDTEVLNDGLESRLRILESSRDDEDARLGELIERLALLDSDNLGKDQLIGQLQLQIQALQRENKNLAQQCDKYEKFSKLMTINRTELKVAKFQTPPINE</sequence>
<proteinExistence type="inferred from homology"/>
<dbReference type="EMBL" id="JAEUBD010001504">
    <property type="protein sequence ID" value="KAH3659762.1"/>
    <property type="molecule type" value="Genomic_DNA"/>
</dbReference>
<name>A0A9P8NUA7_9ASCO</name>
<dbReference type="Proteomes" id="UP000788993">
    <property type="component" value="Unassembled WGS sequence"/>
</dbReference>
<feature type="coiled-coil region" evidence="3">
    <location>
        <begin position="150"/>
        <end position="177"/>
    </location>
</feature>
<dbReference type="GO" id="GO:0000776">
    <property type="term" value="C:kinetochore"/>
    <property type="evidence" value="ECO:0007669"/>
    <property type="project" value="TreeGrafter"/>
</dbReference>
<gene>
    <name evidence="4" type="ORF">OGATHE_005807</name>
</gene>
<feature type="coiled-coil region" evidence="3">
    <location>
        <begin position="9"/>
        <end position="114"/>
    </location>
</feature>
<evidence type="ECO:0000313" key="4">
    <source>
        <dbReference type="EMBL" id="KAH3659762.1"/>
    </source>
</evidence>
<keyword evidence="2 3" id="KW-0175">Coiled coil</keyword>
<reference evidence="4" key="1">
    <citation type="journal article" date="2021" name="Open Biol.">
        <title>Shared evolutionary footprints suggest mitochondrial oxidative damage underlies multiple complex I losses in fungi.</title>
        <authorList>
            <person name="Schikora-Tamarit M.A."/>
            <person name="Marcet-Houben M."/>
            <person name="Nosek J."/>
            <person name="Gabaldon T."/>
        </authorList>
    </citation>
    <scope>NUCLEOTIDE SEQUENCE</scope>
    <source>
        <strain evidence="4">NCAIM Y.01608</strain>
    </source>
</reference>
<dbReference type="InterPro" id="IPR033494">
    <property type="entry name" value="NUDE"/>
</dbReference>
<organism evidence="4 5">
    <name type="scientific">Ogataea polymorpha</name>
    <dbReference type="NCBI Taxonomy" id="460523"/>
    <lineage>
        <taxon>Eukaryota</taxon>
        <taxon>Fungi</taxon>
        <taxon>Dikarya</taxon>
        <taxon>Ascomycota</taxon>
        <taxon>Saccharomycotina</taxon>
        <taxon>Pichiomycetes</taxon>
        <taxon>Pichiales</taxon>
        <taxon>Pichiaceae</taxon>
        <taxon>Ogataea</taxon>
    </lineage>
</organism>
<dbReference type="PANTHER" id="PTHR10921">
    <property type="entry name" value="NUCLEAR DISTRIBUTION PROTEIN NUDE HOMOLOG 1"/>
    <property type="match status" value="1"/>
</dbReference>
<dbReference type="GO" id="GO:0000132">
    <property type="term" value="P:establishment of mitotic spindle orientation"/>
    <property type="evidence" value="ECO:0007669"/>
    <property type="project" value="TreeGrafter"/>
</dbReference>
<evidence type="ECO:0000313" key="5">
    <source>
        <dbReference type="Proteomes" id="UP000788993"/>
    </source>
</evidence>
<dbReference type="Gene3D" id="6.10.250.1080">
    <property type="match status" value="1"/>
</dbReference>
<dbReference type="GO" id="GO:0051642">
    <property type="term" value="P:centrosome localization"/>
    <property type="evidence" value="ECO:0007669"/>
    <property type="project" value="TreeGrafter"/>
</dbReference>
<comment type="similarity">
    <text evidence="1">Belongs to the nudE family.</text>
</comment>
<dbReference type="GO" id="GO:0007020">
    <property type="term" value="P:microtubule nucleation"/>
    <property type="evidence" value="ECO:0007669"/>
    <property type="project" value="TreeGrafter"/>
</dbReference>
<reference evidence="4" key="2">
    <citation type="submission" date="2021-01" db="EMBL/GenBank/DDBJ databases">
        <authorList>
            <person name="Schikora-Tamarit M.A."/>
        </authorList>
    </citation>
    <scope>NUCLEOTIDE SEQUENCE</scope>
    <source>
        <strain evidence="4">NCAIM Y.01608</strain>
    </source>
</reference>